<evidence type="ECO:0000313" key="8">
    <source>
        <dbReference type="Proteomes" id="UP000317494"/>
    </source>
</evidence>
<feature type="active site" description="Proton donor" evidence="4">
    <location>
        <position position="140"/>
    </location>
</feature>
<keyword evidence="3 4" id="KW-0326">Glycosidase</keyword>
<accession>A0A507CSZ1</accession>
<dbReference type="InterPro" id="IPR000805">
    <property type="entry name" value="Glyco_hydro_26"/>
</dbReference>
<dbReference type="InterPro" id="IPR017853">
    <property type="entry name" value="GH"/>
</dbReference>
<dbReference type="SUPFAM" id="SSF51445">
    <property type="entry name" value="(Trans)glycosidases"/>
    <property type="match status" value="1"/>
</dbReference>
<keyword evidence="2 4" id="KW-0378">Hydrolase</keyword>
<dbReference type="GO" id="GO:0016985">
    <property type="term" value="F:mannan endo-1,4-beta-mannosidase activity"/>
    <property type="evidence" value="ECO:0007669"/>
    <property type="project" value="InterPro"/>
</dbReference>
<dbReference type="PROSITE" id="PS51764">
    <property type="entry name" value="GH26"/>
    <property type="match status" value="1"/>
</dbReference>
<comment type="caution">
    <text evidence="7">The sequence shown here is derived from an EMBL/GenBank/DDBJ whole genome shotgun (WGS) entry which is preliminary data.</text>
</comment>
<dbReference type="STRING" id="286115.A0A507CSZ1"/>
<dbReference type="Gene3D" id="3.20.20.80">
    <property type="entry name" value="Glycosidases"/>
    <property type="match status" value="1"/>
</dbReference>
<sequence length="441" mass="48380">MVITAAPGVEASSLALLEPRNGVYVMVWPDTEVAAHQADSPSKINERLARNIPIWHFAQNIPTLSMSGTPNISVNIGIETKMNTTLVESTNSDAMIFLTIYPFLAGDMDAVTDDDIRALAAQCKQLNAAGRKVFLRLAPEMNGGWYPWGQKPSTYITFWRRVATAVRVQAPATAFVWSPNVRGTGGFALANWVTPQDFQLMDTNNDGIVNGTDDPYGPFYPGDAYVDWVGLSLYYYGIRYPYHTNVVPPSSWFVQTMGGFGTFDFYKIYVEGHNKPFACSECSSTFFATQPAGSLLLSVPPGPGELAIKQSWWNQTVTSRSLLQQFPRIKLWGLFEFRKKEDDTYRDFQVLNQSNPNNVFPAFLADLRAAESNIPFIWAKSTVIPSPLSSAPSPIPSDDGASSHVVTVLGTSDASGQVFSNSLSVFVKSLAAGSLIACWFG</sequence>
<evidence type="ECO:0000313" key="7">
    <source>
        <dbReference type="EMBL" id="TPX42180.1"/>
    </source>
</evidence>
<dbReference type="Proteomes" id="UP000320475">
    <property type="component" value="Unassembled WGS sequence"/>
</dbReference>
<dbReference type="VEuPathDB" id="FungiDB:SeMB42_g05901"/>
<dbReference type="PANTHER" id="PTHR40079:SF4">
    <property type="entry name" value="GH26 DOMAIN-CONTAINING PROTEIN-RELATED"/>
    <property type="match status" value="1"/>
</dbReference>
<dbReference type="EMBL" id="QEAN01000303">
    <property type="protein sequence ID" value="TPX40695.1"/>
    <property type="molecule type" value="Genomic_DNA"/>
</dbReference>
<evidence type="ECO:0000259" key="5">
    <source>
        <dbReference type="PROSITE" id="PS51764"/>
    </source>
</evidence>
<organism evidence="7 9">
    <name type="scientific">Synchytrium endobioticum</name>
    <dbReference type="NCBI Taxonomy" id="286115"/>
    <lineage>
        <taxon>Eukaryota</taxon>
        <taxon>Fungi</taxon>
        <taxon>Fungi incertae sedis</taxon>
        <taxon>Chytridiomycota</taxon>
        <taxon>Chytridiomycota incertae sedis</taxon>
        <taxon>Chytridiomycetes</taxon>
        <taxon>Synchytriales</taxon>
        <taxon>Synchytriaceae</taxon>
        <taxon>Synchytrium</taxon>
    </lineage>
</organism>
<dbReference type="Pfam" id="PF02156">
    <property type="entry name" value="Glyco_hydro_26"/>
    <property type="match status" value="1"/>
</dbReference>
<evidence type="ECO:0000256" key="2">
    <source>
        <dbReference type="ARBA" id="ARBA00022801"/>
    </source>
</evidence>
<dbReference type="EMBL" id="QEAM01000282">
    <property type="protein sequence ID" value="TPX42180.1"/>
    <property type="molecule type" value="Genomic_DNA"/>
</dbReference>
<feature type="active site" description="Nucleophile" evidence="4">
    <location>
        <position position="281"/>
    </location>
</feature>
<gene>
    <name evidence="7" type="ORF">SeLEV6574_g05721</name>
    <name evidence="6" type="ORF">SeMB42_g05901</name>
</gene>
<evidence type="ECO:0000313" key="6">
    <source>
        <dbReference type="EMBL" id="TPX40695.1"/>
    </source>
</evidence>
<dbReference type="OrthoDB" id="428177at2759"/>
<protein>
    <submittedName>
        <fullName evidence="7">Mannan endo-1,4-beta-mannosidase</fullName>
    </submittedName>
</protein>
<evidence type="ECO:0000256" key="3">
    <source>
        <dbReference type="ARBA" id="ARBA00023295"/>
    </source>
</evidence>
<comment type="similarity">
    <text evidence="1 4">Belongs to the glycosyl hydrolase 26 family.</text>
</comment>
<dbReference type="Proteomes" id="UP000317494">
    <property type="component" value="Unassembled WGS sequence"/>
</dbReference>
<feature type="domain" description="GH26" evidence="5">
    <location>
        <begin position="9"/>
        <end position="354"/>
    </location>
</feature>
<evidence type="ECO:0000256" key="4">
    <source>
        <dbReference type="PROSITE-ProRule" id="PRU01100"/>
    </source>
</evidence>
<evidence type="ECO:0000313" key="9">
    <source>
        <dbReference type="Proteomes" id="UP000320475"/>
    </source>
</evidence>
<dbReference type="AlphaFoldDB" id="A0A507CSZ1"/>
<proteinExistence type="inferred from homology"/>
<reference evidence="8 9" key="1">
    <citation type="journal article" date="2019" name="Sci. Rep.">
        <title>Comparative genomics of chytrid fungi reveal insights into the obligate biotrophic and pathogenic lifestyle of Synchytrium endobioticum.</title>
        <authorList>
            <person name="van de Vossenberg B.T.L.H."/>
            <person name="Warris S."/>
            <person name="Nguyen H.D.T."/>
            <person name="van Gent-Pelzer M.P.E."/>
            <person name="Joly D.L."/>
            <person name="van de Geest H.C."/>
            <person name="Bonants P.J.M."/>
            <person name="Smith D.S."/>
            <person name="Levesque C.A."/>
            <person name="van der Lee T.A.J."/>
        </authorList>
    </citation>
    <scope>NUCLEOTIDE SEQUENCE [LARGE SCALE GENOMIC DNA]</scope>
    <source>
        <strain evidence="7 9">LEV6574</strain>
        <strain evidence="6 8">MB42</strain>
    </source>
</reference>
<keyword evidence="8" id="KW-1185">Reference proteome</keyword>
<name>A0A507CSZ1_9FUNG</name>
<dbReference type="PANTHER" id="PTHR40079">
    <property type="entry name" value="MANNAN ENDO-1,4-BETA-MANNOSIDASE E-RELATED"/>
    <property type="match status" value="1"/>
</dbReference>
<dbReference type="InterPro" id="IPR022790">
    <property type="entry name" value="GH26_dom"/>
</dbReference>
<evidence type="ECO:0000256" key="1">
    <source>
        <dbReference type="ARBA" id="ARBA00007754"/>
    </source>
</evidence>
<dbReference type="GO" id="GO:0006080">
    <property type="term" value="P:substituted mannan metabolic process"/>
    <property type="evidence" value="ECO:0007669"/>
    <property type="project" value="InterPro"/>
</dbReference>